<feature type="compositionally biased region" description="Basic residues" evidence="1">
    <location>
        <begin position="965"/>
        <end position="982"/>
    </location>
</feature>
<gene>
    <name evidence="2" type="ORF">THAOC_32473</name>
</gene>
<feature type="region of interest" description="Disordered" evidence="1">
    <location>
        <begin position="290"/>
        <end position="386"/>
    </location>
</feature>
<reference evidence="2 3" key="1">
    <citation type="journal article" date="2012" name="Genome Biol.">
        <title>Genome and low-iron response of an oceanic diatom adapted to chronic iron limitation.</title>
        <authorList>
            <person name="Lommer M."/>
            <person name="Specht M."/>
            <person name="Roy A.S."/>
            <person name="Kraemer L."/>
            <person name="Andreson R."/>
            <person name="Gutowska M.A."/>
            <person name="Wolf J."/>
            <person name="Bergner S.V."/>
            <person name="Schilhabel M.B."/>
            <person name="Klostermeier U.C."/>
            <person name="Beiko R.G."/>
            <person name="Rosenstiel P."/>
            <person name="Hippler M."/>
            <person name="Laroche J."/>
        </authorList>
    </citation>
    <scope>NUCLEOTIDE SEQUENCE [LARGE SCALE GENOMIC DNA]</scope>
    <source>
        <strain evidence="2 3">CCMP1005</strain>
    </source>
</reference>
<comment type="caution">
    <text evidence="2">The sequence shown here is derived from an EMBL/GenBank/DDBJ whole genome shotgun (WGS) entry which is preliminary data.</text>
</comment>
<feature type="region of interest" description="Disordered" evidence="1">
    <location>
        <begin position="854"/>
        <end position="882"/>
    </location>
</feature>
<feature type="region of interest" description="Disordered" evidence="1">
    <location>
        <begin position="944"/>
        <end position="1008"/>
    </location>
</feature>
<evidence type="ECO:0000313" key="2">
    <source>
        <dbReference type="EMBL" id="EJK48707.1"/>
    </source>
</evidence>
<evidence type="ECO:0008006" key="4">
    <source>
        <dbReference type="Google" id="ProtNLM"/>
    </source>
</evidence>
<feature type="compositionally biased region" description="Basic residues" evidence="1">
    <location>
        <begin position="990"/>
        <end position="1004"/>
    </location>
</feature>
<feature type="compositionally biased region" description="Acidic residues" evidence="1">
    <location>
        <begin position="338"/>
        <end position="352"/>
    </location>
</feature>
<dbReference type="Proteomes" id="UP000266841">
    <property type="component" value="Unassembled WGS sequence"/>
</dbReference>
<feature type="compositionally biased region" description="Polar residues" evidence="1">
    <location>
        <begin position="858"/>
        <end position="867"/>
    </location>
</feature>
<evidence type="ECO:0000256" key="1">
    <source>
        <dbReference type="SAM" id="MobiDB-lite"/>
    </source>
</evidence>
<evidence type="ECO:0000313" key="3">
    <source>
        <dbReference type="Proteomes" id="UP000266841"/>
    </source>
</evidence>
<protein>
    <recommendedName>
        <fullName evidence="4">SWIM-type domain-containing protein</fullName>
    </recommendedName>
</protein>
<feature type="region of interest" description="Disordered" evidence="1">
    <location>
        <begin position="1141"/>
        <end position="1162"/>
    </location>
</feature>
<sequence length="1564" mass="174506">MTINGASATMYSVDGLRFAHLYQIAKGFQMCNGNSPGSPKIYVDCNNAWFRGGKSVASVVTLLIRLAVVGFVAVPVCDGTRPIGKQATPMRAAAREKARIESFVLRAKITELQHKLNTQQLAGEERADIEKELADSNTALKRKETASQKMPSRTTLSRSCARAWLLRGCTTSRAATADPWQKSISPTVLAGDDCIEVMNYTRDEQIKIRSTSLKTLEKAISYITSSAVRQAKTMSIRRGTGSSFYPIFEGVTSLNARAAMGLILGCDAIPKGLPGAGPRHVSELLEQYKVRKRKRDNGGDIDDRTLAHHSSSPSGQIRASQSNAGEGGRRRGGGDAANSEEADSGEGAEDEAVQGQCDGDRAGRDEADRHEADEALGDCDEEDGEEDLSYREYMNNRAPKKLAEYCREFRAEGTVMEEGPAMSECCGVGGRAHRFLTATGCFECVKCKADGRKTNMCQSCLEKIDDEPYCLGCYAGSLLVPEADSEDARAIAEKRAELSSNGVEHVNECSVEEVNDLYEQREVATARITGKTSQVPFPLYPTEELDKPQSDHWTPLIDINLKEGGSFIGDPDLKSEHAPKVLEFFASLVDIQSSKKRTDHKVEPAIYKVMPETCIEIASKSRLDSGYRVMCRAVRHNLDSKCPPVDESSCELVIDSKGEIGIRLGGKIPASMKKNVYDTELVCTATELLCCKCGCQSGSQDKQRILCVHILAELYKLVRCMFGHRSEHILLYLVSRVVGCTVDGVVNPSPSDNDEDWMWRVSDWSDDEYASVKRSIIKMMSAAGEVISDSTLNRSIVELLDKFHTCTEQRKEWAQRCKVPPDPAQLGPISGMSFDSAVKQTQVAFKIDKVSEALKSDTPPSAQSNESKAAPESEPTNEASPTEPVNYLKILFLVNAFGYDMSTSTSVGQRLIVERAKKEMGADFQAAIQANDAAKIDIKNLVEASKSRSKAPKSESQKNNLQVKKTTRKPKPKSVSKPPRKMTRSESKKPPKKKDSRAQYKRCKYGNCGKTNRSNPELKFLTVPCWPVKQLKDTTPIEAVTNHYGKVLVREETLRRLSLPKTDMGTHYICEDHQFVTVKKSKTFRLRPMDRGTITLDYNITVPTTQTEERTLPSTTTKGLGSDRKINRLLHELKSSIADPALSAVSGNDPSLSLDTDEETPEKKVSALETENEHLRSEVATQNFGRMQDWEVAEGNERNPINPVNAVAAGLEPSVPTLTDRLPFSFELKSEKPGDGKRTYSQHSQHAPKVTLDITDAEVHRRTGFKTRDHLLTYVSVVCNGDISKIMMRSTVLTWFEEWFAHFEFKYGRTITRLIDLKAEYGPSVMDLRKMIQDKYSLEVGARDRWPTYVSHEEDCKLRKSKWDEKYGKFDDKKSLRVVMWDMTNIPACAFSDPNMNRITYSVYYAMNCFKGGVFVQLCGWMGTAPLWTGAVSDTDYNKRAGYIKEQHQFARDDLVMVDGVRGYRAFLNIYDKGYRAKLVAHREGEQLVLQPDFAESDRRFNRTQTLRSASVASDRGGNERAVNVAKRSWYLKRGFQPHSSAKQMNHAWMTWSFQSNFMYDPVL</sequence>
<dbReference type="EMBL" id="AGNL01045516">
    <property type="protein sequence ID" value="EJK48707.1"/>
    <property type="molecule type" value="Genomic_DNA"/>
</dbReference>
<feature type="compositionally biased region" description="Basic and acidic residues" evidence="1">
    <location>
        <begin position="358"/>
        <end position="373"/>
    </location>
</feature>
<proteinExistence type="predicted"/>
<keyword evidence="3" id="KW-1185">Reference proteome</keyword>
<name>K0RPW1_THAOC</name>
<feature type="compositionally biased region" description="Polar residues" evidence="1">
    <location>
        <begin position="308"/>
        <end position="324"/>
    </location>
</feature>
<feature type="compositionally biased region" description="Acidic residues" evidence="1">
    <location>
        <begin position="374"/>
        <end position="386"/>
    </location>
</feature>
<feature type="compositionally biased region" description="Polar residues" evidence="1">
    <location>
        <begin position="1145"/>
        <end position="1154"/>
    </location>
</feature>
<feature type="compositionally biased region" description="Basic and acidic residues" evidence="1">
    <location>
        <begin position="296"/>
        <end position="306"/>
    </location>
</feature>
<accession>K0RPW1</accession>
<organism evidence="2 3">
    <name type="scientific">Thalassiosira oceanica</name>
    <name type="common">Marine diatom</name>
    <dbReference type="NCBI Taxonomy" id="159749"/>
    <lineage>
        <taxon>Eukaryota</taxon>
        <taxon>Sar</taxon>
        <taxon>Stramenopiles</taxon>
        <taxon>Ochrophyta</taxon>
        <taxon>Bacillariophyta</taxon>
        <taxon>Coscinodiscophyceae</taxon>
        <taxon>Thalassiosirophycidae</taxon>
        <taxon>Thalassiosirales</taxon>
        <taxon>Thalassiosiraceae</taxon>
        <taxon>Thalassiosira</taxon>
    </lineage>
</organism>